<comment type="caution">
    <text evidence="1">The sequence shown here is derived from an EMBL/GenBank/DDBJ whole genome shotgun (WGS) entry which is preliminary data.</text>
</comment>
<keyword evidence="2" id="KW-1185">Reference proteome</keyword>
<proteinExistence type="predicted"/>
<dbReference type="AlphaFoldDB" id="A0A9K3LMI7"/>
<name>A0A9K3LMI7_9STRA</name>
<evidence type="ECO:0000313" key="1">
    <source>
        <dbReference type="EMBL" id="KAG7363516.1"/>
    </source>
</evidence>
<organism evidence="1 2">
    <name type="scientific">Nitzschia inconspicua</name>
    <dbReference type="NCBI Taxonomy" id="303405"/>
    <lineage>
        <taxon>Eukaryota</taxon>
        <taxon>Sar</taxon>
        <taxon>Stramenopiles</taxon>
        <taxon>Ochrophyta</taxon>
        <taxon>Bacillariophyta</taxon>
        <taxon>Bacillariophyceae</taxon>
        <taxon>Bacillariophycidae</taxon>
        <taxon>Bacillariales</taxon>
        <taxon>Bacillariaceae</taxon>
        <taxon>Nitzschia</taxon>
    </lineage>
</organism>
<dbReference type="EMBL" id="JAGRRH010000010">
    <property type="protein sequence ID" value="KAG7363516.1"/>
    <property type="molecule type" value="Genomic_DNA"/>
</dbReference>
<protein>
    <submittedName>
        <fullName evidence="1">Uncharacterized protein</fullName>
    </submittedName>
</protein>
<sequence>MTTTTIVPTETQLQRSSRLHHELQMLYDRCCDWDCKLLFEKVDEAKIGDPTKHNLCKCLKEGNEYMFSAKFHGLTLVTAQRTGQRCLIQ</sequence>
<gene>
    <name evidence="1" type="ORF">IV203_026877</name>
</gene>
<dbReference type="Proteomes" id="UP000693970">
    <property type="component" value="Unassembled WGS sequence"/>
</dbReference>
<evidence type="ECO:0000313" key="2">
    <source>
        <dbReference type="Proteomes" id="UP000693970"/>
    </source>
</evidence>
<reference evidence="1" key="1">
    <citation type="journal article" date="2021" name="Sci. Rep.">
        <title>Diploid genomic architecture of Nitzschia inconspicua, an elite biomass production diatom.</title>
        <authorList>
            <person name="Oliver A."/>
            <person name="Podell S."/>
            <person name="Pinowska A."/>
            <person name="Traller J.C."/>
            <person name="Smith S.R."/>
            <person name="McClure R."/>
            <person name="Beliaev A."/>
            <person name="Bohutskyi P."/>
            <person name="Hill E.A."/>
            <person name="Rabines A."/>
            <person name="Zheng H."/>
            <person name="Allen L.Z."/>
            <person name="Kuo A."/>
            <person name="Grigoriev I.V."/>
            <person name="Allen A.E."/>
            <person name="Hazlebeck D."/>
            <person name="Allen E.E."/>
        </authorList>
    </citation>
    <scope>NUCLEOTIDE SEQUENCE</scope>
    <source>
        <strain evidence="1">Hildebrandi</strain>
    </source>
</reference>
<accession>A0A9K3LMI7</accession>
<reference evidence="1" key="2">
    <citation type="submission" date="2021-04" db="EMBL/GenBank/DDBJ databases">
        <authorList>
            <person name="Podell S."/>
        </authorList>
    </citation>
    <scope>NUCLEOTIDE SEQUENCE</scope>
    <source>
        <strain evidence="1">Hildebrandi</strain>
    </source>
</reference>